<evidence type="ECO:0000259" key="3">
    <source>
        <dbReference type="PROSITE" id="PS50951"/>
    </source>
</evidence>
<feature type="compositionally biased region" description="Polar residues" evidence="1">
    <location>
        <begin position="146"/>
        <end position="171"/>
    </location>
</feature>
<name>A0AAE1E8H2_9GAST</name>
<dbReference type="Gene3D" id="1.20.5.110">
    <property type="match status" value="1"/>
</dbReference>
<sequence>MPSSACQYTCHQHCVPFVNLNCKSIQDDGAAVVSPVAPSAASPLLGHHGQQGSPPSSVFQAPARGRVEPSRSLGQLSARPGSAARLIPEAGVAPTSGGPPPASSAQLLHHPLQQEGALGQGQAVASVKHQQKHLSRSASDGFVTVSPGNYTASQTTPAQQHVSPSRQQHQHILSPSSSFTPLSTSPRRRQSEPSSSPAPRRPDTPPPPPGAVPLNPLEHAPTPPREDIGNDGLARGRVDGETITEAATEKDETDSGYRSGTIPDEKLPKIPSQATLDRQELKRKITKYNHFVPAASFEITEKEAFQGFVKVTMNLIRPITMELGARPPSIYELLTREHIVEENTQHVAFYMPRDTHKSLHITSDTTTKEVVTSLLKKFHILDHPRKFAMYDQEFNDKNKLVRLRRLNDKDFPLRAILDWDPERIRNYRLVLQENETGEIVWDAFSLPELSNFMRVLDREEKETILELRHKYAYMRQYMERRLAELRGERRKSKA</sequence>
<dbReference type="InterPro" id="IPR033614">
    <property type="entry name" value="RASSF1-6"/>
</dbReference>
<dbReference type="EMBL" id="JAWDGP010000740">
    <property type="protein sequence ID" value="KAK3797867.1"/>
    <property type="molecule type" value="Genomic_DNA"/>
</dbReference>
<feature type="region of interest" description="Disordered" evidence="1">
    <location>
        <begin position="117"/>
        <end position="268"/>
    </location>
</feature>
<comment type="caution">
    <text evidence="4">The sequence shown here is derived from an EMBL/GenBank/DDBJ whole genome shotgun (WGS) entry which is preliminary data.</text>
</comment>
<evidence type="ECO:0000313" key="5">
    <source>
        <dbReference type="Proteomes" id="UP001283361"/>
    </source>
</evidence>
<feature type="domain" description="SARAH" evidence="3">
    <location>
        <begin position="438"/>
        <end position="485"/>
    </location>
</feature>
<evidence type="ECO:0000313" key="4">
    <source>
        <dbReference type="EMBL" id="KAK3797867.1"/>
    </source>
</evidence>
<keyword evidence="5" id="KW-1185">Reference proteome</keyword>
<accession>A0AAE1E8H2</accession>
<evidence type="ECO:0000259" key="2">
    <source>
        <dbReference type="PROSITE" id="PS50200"/>
    </source>
</evidence>
<dbReference type="Pfam" id="PF16517">
    <property type="entry name" value="Nore1-SARAH"/>
    <property type="match status" value="1"/>
</dbReference>
<dbReference type="SMART" id="SM00314">
    <property type="entry name" value="RA"/>
    <property type="match status" value="1"/>
</dbReference>
<dbReference type="PANTHER" id="PTHR22738">
    <property type="entry name" value="RASSF"/>
    <property type="match status" value="1"/>
</dbReference>
<dbReference type="CDD" id="cd01778">
    <property type="entry name" value="RA_RASSF1_like"/>
    <property type="match status" value="1"/>
</dbReference>
<reference evidence="4" key="1">
    <citation type="journal article" date="2023" name="G3 (Bethesda)">
        <title>A reference genome for the long-term kleptoplast-retaining sea slug Elysia crispata morphotype clarki.</title>
        <authorList>
            <person name="Eastman K.E."/>
            <person name="Pendleton A.L."/>
            <person name="Shaikh M.A."/>
            <person name="Suttiyut T."/>
            <person name="Ogas R."/>
            <person name="Tomko P."/>
            <person name="Gavelis G."/>
            <person name="Widhalm J.R."/>
            <person name="Wisecaver J.H."/>
        </authorList>
    </citation>
    <scope>NUCLEOTIDE SEQUENCE</scope>
    <source>
        <strain evidence="4">ECLA1</strain>
    </source>
</reference>
<dbReference type="InterPro" id="IPR000159">
    <property type="entry name" value="RA_dom"/>
</dbReference>
<dbReference type="SUPFAM" id="SSF54236">
    <property type="entry name" value="Ubiquitin-like"/>
    <property type="match status" value="1"/>
</dbReference>
<dbReference type="Pfam" id="PF00788">
    <property type="entry name" value="RA"/>
    <property type="match status" value="1"/>
</dbReference>
<dbReference type="PANTHER" id="PTHR22738:SF10">
    <property type="entry name" value="RAS ASSOCIATION DOMAIN-CONTAINING PROTEIN 1 HOMOLOG"/>
    <property type="match status" value="1"/>
</dbReference>
<dbReference type="PROSITE" id="PS50951">
    <property type="entry name" value="SARAH"/>
    <property type="match status" value="1"/>
</dbReference>
<evidence type="ECO:0008006" key="6">
    <source>
        <dbReference type="Google" id="ProtNLM"/>
    </source>
</evidence>
<dbReference type="InterPro" id="IPR011524">
    <property type="entry name" value="SARAH_dom"/>
</dbReference>
<feature type="compositionally biased region" description="Polar residues" evidence="1">
    <location>
        <begin position="50"/>
        <end position="59"/>
    </location>
</feature>
<dbReference type="Gene3D" id="3.10.20.90">
    <property type="entry name" value="Phosphatidylinositol 3-kinase Catalytic Subunit, Chain A, domain 1"/>
    <property type="match status" value="1"/>
</dbReference>
<feature type="domain" description="Ras-associating" evidence="2">
    <location>
        <begin position="343"/>
        <end position="436"/>
    </location>
</feature>
<gene>
    <name evidence="4" type="ORF">RRG08_052466</name>
</gene>
<dbReference type="GO" id="GO:0007165">
    <property type="term" value="P:signal transduction"/>
    <property type="evidence" value="ECO:0007669"/>
    <property type="project" value="InterPro"/>
</dbReference>
<dbReference type="InterPro" id="IPR029071">
    <property type="entry name" value="Ubiquitin-like_domsf"/>
</dbReference>
<dbReference type="Proteomes" id="UP001283361">
    <property type="component" value="Unassembled WGS sequence"/>
</dbReference>
<feature type="compositionally biased region" description="Low complexity" evidence="1">
    <location>
        <begin position="173"/>
        <end position="185"/>
    </location>
</feature>
<dbReference type="CDD" id="cd21885">
    <property type="entry name" value="SARAH_RASSF1-like"/>
    <property type="match status" value="1"/>
</dbReference>
<proteinExistence type="predicted"/>
<feature type="compositionally biased region" description="Basic and acidic residues" evidence="1">
    <location>
        <begin position="224"/>
        <end position="240"/>
    </location>
</feature>
<dbReference type="PROSITE" id="PS50200">
    <property type="entry name" value="RA"/>
    <property type="match status" value="1"/>
</dbReference>
<dbReference type="AlphaFoldDB" id="A0AAE1E8H2"/>
<evidence type="ECO:0000256" key="1">
    <source>
        <dbReference type="SAM" id="MobiDB-lite"/>
    </source>
</evidence>
<feature type="region of interest" description="Disordered" evidence="1">
    <location>
        <begin position="42"/>
        <end position="82"/>
    </location>
</feature>
<organism evidence="4 5">
    <name type="scientific">Elysia crispata</name>
    <name type="common">lettuce slug</name>
    <dbReference type="NCBI Taxonomy" id="231223"/>
    <lineage>
        <taxon>Eukaryota</taxon>
        <taxon>Metazoa</taxon>
        <taxon>Spiralia</taxon>
        <taxon>Lophotrochozoa</taxon>
        <taxon>Mollusca</taxon>
        <taxon>Gastropoda</taxon>
        <taxon>Heterobranchia</taxon>
        <taxon>Euthyneura</taxon>
        <taxon>Panpulmonata</taxon>
        <taxon>Sacoglossa</taxon>
        <taxon>Placobranchoidea</taxon>
        <taxon>Plakobranchidae</taxon>
        <taxon>Elysia</taxon>
    </lineage>
</organism>
<protein>
    <recommendedName>
        <fullName evidence="6">Ras association domain-containing protein 1</fullName>
    </recommendedName>
</protein>